<dbReference type="RefSeq" id="WP_016390606.1">
    <property type="nucleotide sequence ID" value="NZ_KE646808.1"/>
</dbReference>
<dbReference type="SUPFAM" id="SSF56112">
    <property type="entry name" value="Protein kinase-like (PK-like)"/>
    <property type="match status" value="1"/>
</dbReference>
<evidence type="ECO:0000313" key="1">
    <source>
        <dbReference type="EMBL" id="EPD12837.1"/>
    </source>
</evidence>
<protein>
    <submittedName>
        <fullName evidence="1">O-antigen polymerase family protein/toluene tolerance protein</fullName>
    </submittedName>
</protein>
<dbReference type="EMBL" id="ASHL01000006">
    <property type="protein sequence ID" value="EPD12837.1"/>
    <property type="molecule type" value="Genomic_DNA"/>
</dbReference>
<accession>A0AB33Z0X1</accession>
<dbReference type="AlphaFoldDB" id="A0AB33Z0X1"/>
<comment type="caution">
    <text evidence="1">The sequence shown here is derived from an EMBL/GenBank/DDBJ whole genome shotgun (WGS) entry which is preliminary data.</text>
</comment>
<reference evidence="1 2" key="1">
    <citation type="journal article" date="2013" name="Genome Announc.">
        <title>Genome Sequence of the Pyrene- and Fluoranthene-Degrading Bacterium Cycloclasticus sp. Strain PY97M.</title>
        <authorList>
            <person name="Cui Z."/>
            <person name="Xu G."/>
            <person name="Li Q."/>
            <person name="Gao W."/>
            <person name="Zheng L."/>
        </authorList>
    </citation>
    <scope>NUCLEOTIDE SEQUENCE [LARGE SCALE GENOMIC DNA]</scope>
    <source>
        <strain evidence="1 2">PY97M</strain>
    </source>
</reference>
<dbReference type="Gene3D" id="1.10.510.10">
    <property type="entry name" value="Transferase(Phosphotransferase) domain 1"/>
    <property type="match status" value="1"/>
</dbReference>
<gene>
    <name evidence="1" type="ORF">L196_08206</name>
</gene>
<dbReference type="Proteomes" id="UP000015462">
    <property type="component" value="Unassembled WGS sequence"/>
</dbReference>
<dbReference type="Pfam" id="PF06293">
    <property type="entry name" value="Kdo"/>
    <property type="match status" value="1"/>
</dbReference>
<keyword evidence="2" id="KW-1185">Reference proteome</keyword>
<sequence>MEKISYEQYLQLIDGAQVIEKDGAGIKVLDTQQGEIIKLFRRKRFFSTAVLKPYAVRFVNNAQQLDTLGIPTVKINRLLWCHSIKRHLIVYQRLDGLLLRDVLSDSTLNSDALFRQFGSFIAKLHNKGVYFRSAHLKNILVCPNGDFALIDISDMQIKKKALKLTLRIRNFQHILRYQADKDLLKKHTEAFLSAYLEASPLNKTDAAALNRGLQSNLSNTSAT</sequence>
<name>A0AB33Z0X1_9GAMM</name>
<evidence type="ECO:0000313" key="2">
    <source>
        <dbReference type="Proteomes" id="UP000015462"/>
    </source>
</evidence>
<dbReference type="InterPro" id="IPR011009">
    <property type="entry name" value="Kinase-like_dom_sf"/>
</dbReference>
<proteinExistence type="predicted"/>
<organism evidence="1 2">
    <name type="scientific">Cycloclasticus pugetii</name>
    <dbReference type="NCBI Taxonomy" id="34068"/>
    <lineage>
        <taxon>Bacteria</taxon>
        <taxon>Pseudomonadati</taxon>
        <taxon>Pseudomonadota</taxon>
        <taxon>Gammaproteobacteria</taxon>
        <taxon>Thiotrichales</taxon>
        <taxon>Piscirickettsiaceae</taxon>
        <taxon>Cycloclasticus</taxon>
    </lineage>
</organism>